<dbReference type="EMBL" id="PQFF01000215">
    <property type="protein sequence ID" value="RHZ73251.1"/>
    <property type="molecule type" value="Genomic_DNA"/>
</dbReference>
<sequence>MISTGGRGNSGGRSSRDGGGGGGGGSRGGNSSGGGSGGRISSNELDDWKKELKGELLKNIEGKNWWQNQKEELDKNEENLEKELKEATENNIPLNILKKRRKLKDDNSKEDIPLKIQKKCRKFKDNSSKTSVDILSINTNIMEQTYNRMKRSLDLYVMKAIEIQTEIKDSDSTKIYYQNLEKIKKLFGNDSKSQEKIKTFYKLQDDPR</sequence>
<feature type="coiled-coil region" evidence="1">
    <location>
        <begin position="63"/>
        <end position="90"/>
    </location>
</feature>
<comment type="caution">
    <text evidence="3">The sequence shown here is derived from an EMBL/GenBank/DDBJ whole genome shotgun (WGS) entry which is preliminary data.</text>
</comment>
<dbReference type="Proteomes" id="UP000266861">
    <property type="component" value="Unassembled WGS sequence"/>
</dbReference>
<reference evidence="3 4" key="1">
    <citation type="submission" date="2018-08" db="EMBL/GenBank/DDBJ databases">
        <title>Genome and evolution of the arbuscular mycorrhizal fungus Diversispora epigaea (formerly Glomus versiforme) and its bacterial endosymbionts.</title>
        <authorList>
            <person name="Sun X."/>
            <person name="Fei Z."/>
            <person name="Harrison M."/>
        </authorList>
    </citation>
    <scope>NUCLEOTIDE SEQUENCE [LARGE SCALE GENOMIC DNA]</scope>
    <source>
        <strain evidence="3 4">IT104</strain>
    </source>
</reference>
<dbReference type="AlphaFoldDB" id="A0A397IBL8"/>
<evidence type="ECO:0000256" key="1">
    <source>
        <dbReference type="SAM" id="Coils"/>
    </source>
</evidence>
<feature type="compositionally biased region" description="Gly residues" evidence="2">
    <location>
        <begin position="1"/>
        <end position="38"/>
    </location>
</feature>
<organism evidence="3 4">
    <name type="scientific">Diversispora epigaea</name>
    <dbReference type="NCBI Taxonomy" id="1348612"/>
    <lineage>
        <taxon>Eukaryota</taxon>
        <taxon>Fungi</taxon>
        <taxon>Fungi incertae sedis</taxon>
        <taxon>Mucoromycota</taxon>
        <taxon>Glomeromycotina</taxon>
        <taxon>Glomeromycetes</taxon>
        <taxon>Diversisporales</taxon>
        <taxon>Diversisporaceae</taxon>
        <taxon>Diversispora</taxon>
    </lineage>
</organism>
<keyword evidence="4" id="KW-1185">Reference proteome</keyword>
<gene>
    <name evidence="3" type="ORF">Glove_232g184</name>
</gene>
<protein>
    <submittedName>
        <fullName evidence="3">Uncharacterized protein</fullName>
    </submittedName>
</protein>
<proteinExistence type="predicted"/>
<evidence type="ECO:0000256" key="2">
    <source>
        <dbReference type="SAM" id="MobiDB-lite"/>
    </source>
</evidence>
<feature type="region of interest" description="Disordered" evidence="2">
    <location>
        <begin position="1"/>
        <end position="45"/>
    </location>
</feature>
<keyword evidence="1" id="KW-0175">Coiled coil</keyword>
<accession>A0A397IBL8</accession>
<evidence type="ECO:0000313" key="3">
    <source>
        <dbReference type="EMBL" id="RHZ73251.1"/>
    </source>
</evidence>
<evidence type="ECO:0000313" key="4">
    <source>
        <dbReference type="Proteomes" id="UP000266861"/>
    </source>
</evidence>
<name>A0A397IBL8_9GLOM</name>